<feature type="compositionally biased region" description="Polar residues" evidence="23">
    <location>
        <begin position="215"/>
        <end position="244"/>
    </location>
</feature>
<evidence type="ECO:0000256" key="4">
    <source>
        <dbReference type="ARBA" id="ARBA00022559"/>
    </source>
</evidence>
<keyword evidence="3" id="KW-0964">Secreted</keyword>
<keyword evidence="15" id="KW-0393">Immunoglobulin domain</keyword>
<evidence type="ECO:0000256" key="19">
    <source>
        <dbReference type="ARBA" id="ARBA00048887"/>
    </source>
</evidence>
<feature type="domain" description="Ig-like" evidence="25">
    <location>
        <begin position="518"/>
        <end position="555"/>
    </location>
</feature>
<dbReference type="FunFam" id="2.60.40.10:FF:000032">
    <property type="entry name" value="palladin isoform X1"/>
    <property type="match status" value="1"/>
</dbReference>
<dbReference type="InterPro" id="IPR003599">
    <property type="entry name" value="Ig_sub"/>
</dbReference>
<dbReference type="InterPro" id="IPR032675">
    <property type="entry name" value="LRR_dom_sf"/>
</dbReference>
<keyword evidence="9" id="KW-0677">Repeat</keyword>
<keyword evidence="12 22" id="KW-0408">Iron</keyword>
<dbReference type="SMART" id="SM00013">
    <property type="entry name" value="LRRNT"/>
    <property type="match status" value="1"/>
</dbReference>
<dbReference type="PANTHER" id="PTHR11475">
    <property type="entry name" value="OXIDASE/PEROXIDASE"/>
    <property type="match status" value="1"/>
</dbReference>
<dbReference type="Pfam" id="PF13855">
    <property type="entry name" value="LRR_8"/>
    <property type="match status" value="1"/>
</dbReference>
<evidence type="ECO:0000256" key="3">
    <source>
        <dbReference type="ARBA" id="ARBA00022525"/>
    </source>
</evidence>
<evidence type="ECO:0000256" key="9">
    <source>
        <dbReference type="ARBA" id="ARBA00022737"/>
    </source>
</evidence>
<dbReference type="InterPro" id="IPR007110">
    <property type="entry name" value="Ig-like_dom"/>
</dbReference>
<dbReference type="SMART" id="SM00409">
    <property type="entry name" value="IG"/>
    <property type="match status" value="3"/>
</dbReference>
<evidence type="ECO:0000256" key="10">
    <source>
        <dbReference type="ARBA" id="ARBA00022837"/>
    </source>
</evidence>
<evidence type="ECO:0000256" key="21">
    <source>
        <dbReference type="ARBA" id="ARBA00061342"/>
    </source>
</evidence>
<evidence type="ECO:0000256" key="1">
    <source>
        <dbReference type="ARBA" id="ARBA00001970"/>
    </source>
</evidence>
<dbReference type="InterPro" id="IPR000483">
    <property type="entry name" value="Cys-rich_flank_reg_C"/>
</dbReference>
<feature type="binding site" description="axial binding residue" evidence="22">
    <location>
        <position position="1032"/>
    </location>
    <ligand>
        <name>heme b</name>
        <dbReference type="ChEBI" id="CHEBI:60344"/>
    </ligand>
    <ligandPart>
        <name>Fe</name>
        <dbReference type="ChEBI" id="CHEBI:18248"/>
    </ligandPart>
</feature>
<comment type="cofactor">
    <cofactor evidence="1">
        <name>heme b</name>
        <dbReference type="ChEBI" id="CHEBI:60344"/>
    </cofactor>
</comment>
<evidence type="ECO:0000313" key="26">
    <source>
        <dbReference type="EMBL" id="KAF6017271.1"/>
    </source>
</evidence>
<dbReference type="InterPro" id="IPR013783">
    <property type="entry name" value="Ig-like_fold"/>
</dbReference>
<comment type="catalytic activity">
    <reaction evidence="17">
        <text>L-lysyl-[collagen] + L-methionyl-[collagen] + H2O2 = [collagen]-L-lysyl-N-S-L-methionyl-[collagen] + 2 H2O + H(+)</text>
        <dbReference type="Rhea" id="RHEA:66020"/>
        <dbReference type="Rhea" id="RHEA-COMP:12751"/>
        <dbReference type="Rhea" id="RHEA-COMP:16949"/>
        <dbReference type="Rhea" id="RHEA-COMP:16951"/>
        <dbReference type="ChEBI" id="CHEBI:15377"/>
        <dbReference type="ChEBI" id="CHEBI:15378"/>
        <dbReference type="ChEBI" id="CHEBI:16044"/>
        <dbReference type="ChEBI" id="CHEBI:16240"/>
        <dbReference type="ChEBI" id="CHEBI:29969"/>
        <dbReference type="ChEBI" id="CHEBI:166867"/>
    </reaction>
    <physiologicalReaction direction="left-to-right" evidence="17">
        <dbReference type="Rhea" id="RHEA:66021"/>
    </physiologicalReaction>
</comment>
<dbReference type="SUPFAM" id="SSF48726">
    <property type="entry name" value="Immunoglobulin"/>
    <property type="match status" value="4"/>
</dbReference>
<evidence type="ECO:0000256" key="14">
    <source>
        <dbReference type="ARBA" id="ARBA00023180"/>
    </source>
</evidence>
<dbReference type="Pfam" id="PF13927">
    <property type="entry name" value="Ig_3"/>
    <property type="match status" value="2"/>
</dbReference>
<sequence>MEKVLLSKLTVLLFLFSTTTTQDVGCPQACLCFHRDNGRVVRCMFLGLTEIPVVPKDTTILDLRFNRISEISPGTFAGLSSLYTLLLNSNELKTLSSGAFSGLENLKYLYLYKNKIESLDSNTFSGLKKVEQLFLHNNQLKTIPNGSLTPLTELTRLRLDSNPLICDCNLKWLKNYTTHNSNLMEVAATCVEPENLNGLSITDIENEDFNCLRQQSTSAVPSRSSQTLSLPQDSSKHLSSTPSGSMKIPELTAQPADVEASLGDRVYMNCAANGEPQPAIAWFHNQSEIISNDVEPSSRYHILSDGRLMIDGATTEDQGSYGCLAQNDAGEAVSGPAILLLRTNTLQSEERPEFILKPRDQTTSLGGSISLTCTAAGSAELQWYKDGRPYVLDSTRSTLLSSGILLITDVVSTDAGIYRCSISIGNEAVHASATVSVQAMPHFVEEPTSTSVVEGGTAYFTCETLGSDVRFTTSLNGTNLRISQVEVVDSGQYECEASNILATVSSYAQLTVRRQVPPTFTSSPAALTAELTSSVTIQCSAAGDPDPAISWHRNGAQISSDDDEKYEGAAEKVYPGDVFVEEAVSTARSEVNRAVDATIHSFQDRDKPLTSSDLIALFKFPSQGAQTIARSAEIFERTLELISEKVHSAKKIEIENSDTYSNVHELLSPNQIRLISELSGCEESRAPIDCTNMCFHMKYRTIDGTCNNLHRPMVGSSLTKFSRWLPAVYENNFNLPVGWNASKLHHGFPKPSARLVSTQIMSAHEIQADDRFTSFLMQWGQFLDHDITLTPMSVSRSRFSDGQLCNSTCDNQAPCFPIQTPEGDPRLAHRKCIGMTRSSAACGSGMTSVFFNKITHREQLNELTAFIDASNVYGSEQEHSRSLRNLARNTGLLKTGLLQTTSGKNLLPFNTRAPMDCQIDPQKTHIPCFLAGDLRANEQLGLLSVHTLFVREHNRIATELSTLNPHWDGDMVYYETRKILGAIMQHITYQHWLPKIIGPVGMSIVGEYKGYNPHTDPTVLNVFATAAFRFGHSLINPILYRLNSTMQKDIYGHLPLHKAFFAPFRIIEEGGIDPIIRGLYGTAAKMPTSSQIFNEELTEKLFKLAHSVSLDLAALNIQRGRDHGLPSYNEWRKKCGLGEAFTFDDLVNEIPDVKIRMKLEQIYGHPGNVDLFVGGMVEKLLPGARVGQTFTCILAEQFRRLRDGDRFYYESPGVFSPDQLVEIKQVTLSHIICMSADNITEIPADVFKLSQYPRQFHKCDSNKLPKLNLKVWSHCCHNCDNSGDFQSITHNIISRNRRSADYQYSYSEDKPSTSGGNAAPTSHQTERHLYEERIDGLEHAIDKFSQLILSLQDKIDELEKTTNKEK</sequence>
<keyword evidence="4" id="KW-0575">Peroxidase</keyword>
<evidence type="ECO:0000256" key="22">
    <source>
        <dbReference type="PIRSR" id="PIRSR619791-2"/>
    </source>
</evidence>
<dbReference type="SMART" id="SM00408">
    <property type="entry name" value="IGc2"/>
    <property type="match status" value="4"/>
</dbReference>
<dbReference type="InterPro" id="IPR034824">
    <property type="entry name" value="Peroxidasin_peroxidase"/>
</dbReference>
<comment type="catalytic activity">
    <reaction evidence="20">
        <text>hypobromite + L-tyrosyl-[protein] + H(+) = 3-bromo-L-tyrosyl-[protein] + H2O</text>
        <dbReference type="Rhea" id="RHEA:69356"/>
        <dbReference type="Rhea" id="RHEA-COMP:10136"/>
        <dbReference type="Rhea" id="RHEA-COMP:17686"/>
        <dbReference type="ChEBI" id="CHEBI:15377"/>
        <dbReference type="ChEBI" id="CHEBI:15378"/>
        <dbReference type="ChEBI" id="CHEBI:29250"/>
        <dbReference type="ChEBI" id="CHEBI:46858"/>
        <dbReference type="ChEBI" id="CHEBI:183512"/>
    </reaction>
    <physiologicalReaction direction="left-to-right" evidence="20">
        <dbReference type="Rhea" id="RHEA:69357"/>
    </physiologicalReaction>
</comment>
<feature type="domain" description="Ig-like" evidence="25">
    <location>
        <begin position="249"/>
        <end position="334"/>
    </location>
</feature>
<dbReference type="SMART" id="SM00369">
    <property type="entry name" value="LRR_TYP"/>
    <property type="match status" value="4"/>
</dbReference>
<keyword evidence="7 22" id="KW-0479">Metal-binding</keyword>
<keyword evidence="10" id="KW-0106">Calcium</keyword>
<dbReference type="InterPro" id="IPR037120">
    <property type="entry name" value="Haem_peroxidase_sf_animal"/>
</dbReference>
<evidence type="ECO:0000256" key="15">
    <source>
        <dbReference type="ARBA" id="ARBA00023319"/>
    </source>
</evidence>
<comment type="similarity">
    <text evidence="21">Belongs to the peroxidase family. XPO subfamily.</text>
</comment>
<dbReference type="InterPro" id="IPR003591">
    <property type="entry name" value="Leu-rich_rpt_typical-subtyp"/>
</dbReference>
<keyword evidence="8 24" id="KW-0732">Signal</keyword>
<gene>
    <name evidence="26" type="ORF">EB796_024432</name>
</gene>
<comment type="subcellular location">
    <subcellularLocation>
        <location evidence="2">Secreted</location>
    </subcellularLocation>
</comment>
<dbReference type="GO" id="GO:0005615">
    <property type="term" value="C:extracellular space"/>
    <property type="evidence" value="ECO:0007669"/>
    <property type="project" value="TreeGrafter"/>
</dbReference>
<comment type="catalytic activity">
    <reaction evidence="19">
        <text>L-tyrosyl-[protein] + bromide + H2O2 + H(+) = 3-bromo-L-tyrosyl-[protein] + 2 H2O</text>
        <dbReference type="Rhea" id="RHEA:69360"/>
        <dbReference type="Rhea" id="RHEA-COMP:10136"/>
        <dbReference type="Rhea" id="RHEA-COMP:17686"/>
        <dbReference type="ChEBI" id="CHEBI:15377"/>
        <dbReference type="ChEBI" id="CHEBI:15378"/>
        <dbReference type="ChEBI" id="CHEBI:15858"/>
        <dbReference type="ChEBI" id="CHEBI:16240"/>
        <dbReference type="ChEBI" id="CHEBI:46858"/>
        <dbReference type="ChEBI" id="CHEBI:183512"/>
    </reaction>
    <physiologicalReaction direction="left-to-right" evidence="19">
        <dbReference type="Rhea" id="RHEA:69361"/>
    </physiologicalReaction>
</comment>
<dbReference type="InterPro" id="IPR036179">
    <property type="entry name" value="Ig-like_dom_sf"/>
</dbReference>
<dbReference type="InterPro" id="IPR001611">
    <property type="entry name" value="Leu-rich_rpt"/>
</dbReference>
<dbReference type="PANTHER" id="PTHR11475:SF58">
    <property type="entry name" value="PEROXIDASIN"/>
    <property type="match status" value="1"/>
</dbReference>
<evidence type="ECO:0000259" key="25">
    <source>
        <dbReference type="PROSITE" id="PS50835"/>
    </source>
</evidence>
<reference evidence="26" key="1">
    <citation type="submission" date="2020-06" db="EMBL/GenBank/DDBJ databases">
        <title>Draft genome of Bugula neritina, a colonial animal packing powerful symbionts and potential medicines.</title>
        <authorList>
            <person name="Rayko M."/>
        </authorList>
    </citation>
    <scope>NUCLEOTIDE SEQUENCE [LARGE SCALE GENOMIC DNA]</scope>
    <source>
        <strain evidence="26">Kwan_BN1</strain>
    </source>
</reference>
<feature type="region of interest" description="Disordered" evidence="23">
    <location>
        <begin position="1303"/>
        <end position="1325"/>
    </location>
</feature>
<feature type="domain" description="Ig-like" evidence="25">
    <location>
        <begin position="352"/>
        <end position="436"/>
    </location>
</feature>
<evidence type="ECO:0000256" key="11">
    <source>
        <dbReference type="ARBA" id="ARBA00023002"/>
    </source>
</evidence>
<evidence type="ECO:0000256" key="12">
    <source>
        <dbReference type="ARBA" id="ARBA00023004"/>
    </source>
</evidence>
<feature type="compositionally biased region" description="Polar residues" evidence="23">
    <location>
        <begin position="1303"/>
        <end position="1323"/>
    </location>
</feature>
<dbReference type="InterPro" id="IPR019791">
    <property type="entry name" value="Haem_peroxidase_animal"/>
</dbReference>
<feature type="domain" description="Ig-like" evidence="25">
    <location>
        <begin position="441"/>
        <end position="511"/>
    </location>
</feature>
<comment type="catalytic activity">
    <reaction evidence="18">
        <text>L-lysyl-[collagen] + L-methionyl-[collagen] + hypobromite = [collagen]-L-lysyl-N-S-L-methionyl-[collagen] + bromide + H2O + H(+)</text>
        <dbReference type="Rhea" id="RHEA:66024"/>
        <dbReference type="Rhea" id="RHEA-COMP:12751"/>
        <dbReference type="Rhea" id="RHEA-COMP:16949"/>
        <dbReference type="Rhea" id="RHEA-COMP:16951"/>
        <dbReference type="ChEBI" id="CHEBI:15377"/>
        <dbReference type="ChEBI" id="CHEBI:15378"/>
        <dbReference type="ChEBI" id="CHEBI:15858"/>
        <dbReference type="ChEBI" id="CHEBI:16044"/>
        <dbReference type="ChEBI" id="CHEBI:29250"/>
        <dbReference type="ChEBI" id="CHEBI:29969"/>
        <dbReference type="ChEBI" id="CHEBI:166867"/>
    </reaction>
    <physiologicalReaction direction="left-to-right" evidence="18">
        <dbReference type="Rhea" id="RHEA:66025"/>
    </physiologicalReaction>
</comment>
<evidence type="ECO:0000256" key="13">
    <source>
        <dbReference type="ARBA" id="ARBA00023157"/>
    </source>
</evidence>
<evidence type="ECO:0000313" key="27">
    <source>
        <dbReference type="Proteomes" id="UP000593567"/>
    </source>
</evidence>
<feature type="region of interest" description="Disordered" evidence="23">
    <location>
        <begin position="215"/>
        <end position="248"/>
    </location>
</feature>
<accession>A0A7J7IV35</accession>
<dbReference type="Pfam" id="PF03098">
    <property type="entry name" value="An_peroxidase"/>
    <property type="match status" value="1"/>
</dbReference>
<keyword evidence="11" id="KW-0560">Oxidoreductase</keyword>
<evidence type="ECO:0000256" key="24">
    <source>
        <dbReference type="SAM" id="SignalP"/>
    </source>
</evidence>
<evidence type="ECO:0000256" key="16">
    <source>
        <dbReference type="ARBA" id="ARBA00047544"/>
    </source>
</evidence>
<evidence type="ECO:0000256" key="18">
    <source>
        <dbReference type="ARBA" id="ARBA00048396"/>
    </source>
</evidence>
<keyword evidence="13" id="KW-1015">Disulfide bond</keyword>
<dbReference type="InterPro" id="IPR000372">
    <property type="entry name" value="LRRNT"/>
</dbReference>
<keyword evidence="5" id="KW-0433">Leucine-rich repeat</keyword>
<evidence type="ECO:0000256" key="23">
    <source>
        <dbReference type="SAM" id="MobiDB-lite"/>
    </source>
</evidence>
<dbReference type="SUPFAM" id="SSF48113">
    <property type="entry name" value="Heme-dependent peroxidases"/>
    <property type="match status" value="1"/>
</dbReference>
<evidence type="ECO:0000256" key="6">
    <source>
        <dbReference type="ARBA" id="ARBA00022617"/>
    </source>
</evidence>
<dbReference type="SUPFAM" id="SSF52058">
    <property type="entry name" value="L domain-like"/>
    <property type="match status" value="1"/>
</dbReference>
<evidence type="ECO:0000256" key="20">
    <source>
        <dbReference type="ARBA" id="ARBA00049501"/>
    </source>
</evidence>
<feature type="chain" id="PRO_5029601688" evidence="24">
    <location>
        <begin position="22"/>
        <end position="1366"/>
    </location>
</feature>
<feature type="signal peptide" evidence="24">
    <location>
        <begin position="1"/>
        <end position="21"/>
    </location>
</feature>
<dbReference type="Proteomes" id="UP000593567">
    <property type="component" value="Unassembled WGS sequence"/>
</dbReference>
<keyword evidence="6 22" id="KW-0349">Heme</keyword>
<comment type="caution">
    <text evidence="26">The sequence shown here is derived from an EMBL/GenBank/DDBJ whole genome shotgun (WGS) entry which is preliminary data.</text>
</comment>
<comment type="catalytic activity">
    <reaction evidence="16">
        <text>bromide + H2O2 = hypobromite + H2O</text>
        <dbReference type="Rhea" id="RHEA:66016"/>
        <dbReference type="ChEBI" id="CHEBI:15377"/>
        <dbReference type="ChEBI" id="CHEBI:15858"/>
        <dbReference type="ChEBI" id="CHEBI:16240"/>
        <dbReference type="ChEBI" id="CHEBI:29250"/>
    </reaction>
    <physiologicalReaction direction="left-to-right" evidence="16">
        <dbReference type="Rhea" id="RHEA:66017"/>
    </physiologicalReaction>
</comment>
<organism evidence="26 27">
    <name type="scientific">Bugula neritina</name>
    <name type="common">Brown bryozoan</name>
    <name type="synonym">Sertularia neritina</name>
    <dbReference type="NCBI Taxonomy" id="10212"/>
    <lineage>
        <taxon>Eukaryota</taxon>
        <taxon>Metazoa</taxon>
        <taxon>Spiralia</taxon>
        <taxon>Lophotrochozoa</taxon>
        <taxon>Bryozoa</taxon>
        <taxon>Gymnolaemata</taxon>
        <taxon>Cheilostomatida</taxon>
        <taxon>Flustrina</taxon>
        <taxon>Buguloidea</taxon>
        <taxon>Bugulidae</taxon>
        <taxon>Bugula</taxon>
    </lineage>
</organism>
<name>A0A7J7IV35_BUGNE</name>
<dbReference type="GO" id="GO:0046872">
    <property type="term" value="F:metal ion binding"/>
    <property type="evidence" value="ECO:0007669"/>
    <property type="project" value="UniProtKB-KW"/>
</dbReference>
<dbReference type="Pfam" id="PF07679">
    <property type="entry name" value="I-set"/>
    <property type="match status" value="2"/>
</dbReference>
<evidence type="ECO:0000256" key="8">
    <source>
        <dbReference type="ARBA" id="ARBA00022729"/>
    </source>
</evidence>
<protein>
    <submittedName>
        <fullName evidence="26">PXDN</fullName>
    </submittedName>
</protein>
<dbReference type="SMART" id="SM00082">
    <property type="entry name" value="LRRCT"/>
    <property type="match status" value="1"/>
</dbReference>
<dbReference type="Gene3D" id="1.10.640.10">
    <property type="entry name" value="Haem peroxidase domain superfamily, animal type"/>
    <property type="match status" value="1"/>
</dbReference>
<dbReference type="Gene3D" id="3.80.10.10">
    <property type="entry name" value="Ribonuclease Inhibitor"/>
    <property type="match status" value="2"/>
</dbReference>
<keyword evidence="14" id="KW-0325">Glycoprotein</keyword>
<dbReference type="GO" id="GO:0020037">
    <property type="term" value="F:heme binding"/>
    <property type="evidence" value="ECO:0007669"/>
    <property type="project" value="InterPro"/>
</dbReference>
<dbReference type="FunFam" id="1.10.640.10:FF:000001">
    <property type="entry name" value="Peroxidasin homolog"/>
    <property type="match status" value="1"/>
</dbReference>
<dbReference type="InterPro" id="IPR010255">
    <property type="entry name" value="Haem_peroxidase_sf"/>
</dbReference>
<dbReference type="GO" id="GO:0006979">
    <property type="term" value="P:response to oxidative stress"/>
    <property type="evidence" value="ECO:0007669"/>
    <property type="project" value="InterPro"/>
</dbReference>
<keyword evidence="27" id="KW-1185">Reference proteome</keyword>
<dbReference type="PROSITE" id="PS50292">
    <property type="entry name" value="PEROXIDASE_3"/>
    <property type="match status" value="1"/>
</dbReference>
<evidence type="ECO:0000256" key="5">
    <source>
        <dbReference type="ARBA" id="ARBA00022614"/>
    </source>
</evidence>
<evidence type="ECO:0000256" key="7">
    <source>
        <dbReference type="ARBA" id="ARBA00022723"/>
    </source>
</evidence>
<proteinExistence type="inferred from homology"/>
<dbReference type="PROSITE" id="PS50835">
    <property type="entry name" value="IG_LIKE"/>
    <property type="match status" value="4"/>
</dbReference>
<dbReference type="InterPro" id="IPR013098">
    <property type="entry name" value="Ig_I-set"/>
</dbReference>
<dbReference type="OrthoDB" id="823504at2759"/>
<evidence type="ECO:0000256" key="2">
    <source>
        <dbReference type="ARBA" id="ARBA00004613"/>
    </source>
</evidence>
<dbReference type="Gene3D" id="2.60.40.10">
    <property type="entry name" value="Immunoglobulins"/>
    <property type="match status" value="4"/>
</dbReference>
<evidence type="ECO:0000256" key="17">
    <source>
        <dbReference type="ARBA" id="ARBA00047610"/>
    </source>
</evidence>
<dbReference type="PRINTS" id="PR00457">
    <property type="entry name" value="ANPEROXIDASE"/>
</dbReference>
<dbReference type="EMBL" id="VXIV02003417">
    <property type="protein sequence ID" value="KAF6017271.1"/>
    <property type="molecule type" value="Genomic_DNA"/>
</dbReference>
<dbReference type="CDD" id="cd09826">
    <property type="entry name" value="peroxidasin_like"/>
    <property type="match status" value="1"/>
</dbReference>
<dbReference type="GO" id="GO:0004601">
    <property type="term" value="F:peroxidase activity"/>
    <property type="evidence" value="ECO:0007669"/>
    <property type="project" value="UniProtKB-KW"/>
</dbReference>
<dbReference type="PROSITE" id="PS51450">
    <property type="entry name" value="LRR"/>
    <property type="match status" value="1"/>
</dbReference>
<dbReference type="InterPro" id="IPR003598">
    <property type="entry name" value="Ig_sub2"/>
</dbReference>